<organism evidence="4 5">
    <name type="scientific">Kineococcus endophyticus</name>
    <dbReference type="NCBI Taxonomy" id="1181883"/>
    <lineage>
        <taxon>Bacteria</taxon>
        <taxon>Bacillati</taxon>
        <taxon>Actinomycetota</taxon>
        <taxon>Actinomycetes</taxon>
        <taxon>Kineosporiales</taxon>
        <taxon>Kineosporiaceae</taxon>
        <taxon>Kineococcus</taxon>
    </lineage>
</organism>
<reference evidence="4 5" key="1">
    <citation type="submission" date="2024-07" db="EMBL/GenBank/DDBJ databases">
        <authorList>
            <person name="Thanompreechachai J."/>
            <person name="Duangmal K."/>
        </authorList>
    </citation>
    <scope>NUCLEOTIDE SEQUENCE [LARGE SCALE GENOMIC DNA]</scope>
    <source>
        <strain evidence="4 5">KCTC 19886</strain>
    </source>
</reference>
<feature type="domain" description="GmrSD restriction endonucleases C-terminal" evidence="3">
    <location>
        <begin position="208"/>
        <end position="344"/>
    </location>
</feature>
<comment type="caution">
    <text evidence="4">The sequence shown here is derived from an EMBL/GenBank/DDBJ whole genome shotgun (WGS) entry which is preliminary data.</text>
</comment>
<evidence type="ECO:0000259" key="3">
    <source>
        <dbReference type="Pfam" id="PF07510"/>
    </source>
</evidence>
<dbReference type="Pfam" id="PF12587">
    <property type="entry name" value="DUF3761"/>
    <property type="match status" value="1"/>
</dbReference>
<sequence>MSWESMGNGSRTPARRSTGKTVALAACLGLAALVALVGVVSSFVVGGAASAAGSLLAVVGLTGLLVGLFTVVVGHFRTAGLAGRRAGAVLTVLSLVALSGGGALAGGDAPADTVATAATTPGATPTTTPAATPARTPVTTPDPVPTTTTTTTTRTSTTDAILATAAPGTALAALDTLDVKGRAPKTGYSRDAFGAAWTDTDQNGCYTRNDVLNRDLTARSWTDAVHCTVSAGALADPYSGDAIAFTRGGSTSSAVQVDHVVALSNAWQTGAQSWDAATRTAFANDPLGLLAVDGPLNEQKGDGDAATWLPPNTAFRCDYVARQVAVKAAYGLWVTPPERDAIARVLGTCPGEPLPVRSAFAALVAAPVPVPVPRPVGVAPAPATSAPAPAADAPAETSADVPAGASAVCRDGTLSYSAHRRGTCSHHGGVDTWL</sequence>
<feature type="region of interest" description="Disordered" evidence="1">
    <location>
        <begin position="115"/>
        <end position="154"/>
    </location>
</feature>
<dbReference type="InterPro" id="IPR022236">
    <property type="entry name" value="DUF3761"/>
</dbReference>
<evidence type="ECO:0000313" key="4">
    <source>
        <dbReference type="EMBL" id="MEW9263193.1"/>
    </source>
</evidence>
<accession>A0ABV3P0Q8</accession>
<gene>
    <name evidence="4" type="ORF">AB1207_00380</name>
</gene>
<dbReference type="EMBL" id="JBFNQN010000001">
    <property type="protein sequence ID" value="MEW9263193.1"/>
    <property type="molecule type" value="Genomic_DNA"/>
</dbReference>
<feature type="transmembrane region" description="Helical" evidence="2">
    <location>
        <begin position="86"/>
        <end position="106"/>
    </location>
</feature>
<keyword evidence="2" id="KW-0812">Transmembrane</keyword>
<evidence type="ECO:0000313" key="5">
    <source>
        <dbReference type="Proteomes" id="UP001555826"/>
    </source>
</evidence>
<dbReference type="Proteomes" id="UP001555826">
    <property type="component" value="Unassembled WGS sequence"/>
</dbReference>
<dbReference type="PANTHER" id="PTHR24094">
    <property type="entry name" value="SECRETED PROTEIN"/>
    <property type="match status" value="1"/>
</dbReference>
<proteinExistence type="predicted"/>
<keyword evidence="2" id="KW-0472">Membrane</keyword>
<feature type="transmembrane region" description="Helical" evidence="2">
    <location>
        <begin position="21"/>
        <end position="45"/>
    </location>
</feature>
<name>A0ABV3P0Q8_9ACTN</name>
<keyword evidence="2" id="KW-1133">Transmembrane helix</keyword>
<keyword evidence="5" id="KW-1185">Reference proteome</keyword>
<protein>
    <submittedName>
        <fullName evidence="4">DUF1524 domain-containing protein</fullName>
    </submittedName>
</protein>
<evidence type="ECO:0000256" key="1">
    <source>
        <dbReference type="SAM" id="MobiDB-lite"/>
    </source>
</evidence>
<dbReference type="PANTHER" id="PTHR24094:SF15">
    <property type="entry name" value="AMP-DEPENDENT SYNTHETASE_LIGASE DOMAIN-CONTAINING PROTEIN-RELATED"/>
    <property type="match status" value="1"/>
</dbReference>
<feature type="transmembrane region" description="Helical" evidence="2">
    <location>
        <begin position="51"/>
        <end position="74"/>
    </location>
</feature>
<evidence type="ECO:0000256" key="2">
    <source>
        <dbReference type="SAM" id="Phobius"/>
    </source>
</evidence>
<dbReference type="RefSeq" id="WP_367635792.1">
    <property type="nucleotide sequence ID" value="NZ_JBFNQN010000001.1"/>
</dbReference>
<dbReference type="Pfam" id="PF07510">
    <property type="entry name" value="GmrSD_C"/>
    <property type="match status" value="1"/>
</dbReference>
<dbReference type="InterPro" id="IPR011089">
    <property type="entry name" value="GmrSD_C"/>
</dbReference>